<dbReference type="PANTHER" id="PTHR40060:SF1">
    <property type="entry name" value="UPF0316 PROTEIN YEBE"/>
    <property type="match status" value="1"/>
</dbReference>
<dbReference type="InterPro" id="IPR019264">
    <property type="entry name" value="DUF2179"/>
</dbReference>
<keyword evidence="2 6" id="KW-1003">Cell membrane</keyword>
<evidence type="ECO:0000256" key="3">
    <source>
        <dbReference type="ARBA" id="ARBA00022692"/>
    </source>
</evidence>
<dbReference type="KEGG" id="ceu:A7L45_05035"/>
<feature type="transmembrane region" description="Helical" evidence="6">
    <location>
        <begin position="31"/>
        <end position="55"/>
    </location>
</feature>
<name>A0A1J0GDN6_9CLOT</name>
<dbReference type="Pfam" id="PF10035">
    <property type="entry name" value="DUF2179"/>
    <property type="match status" value="1"/>
</dbReference>
<dbReference type="RefSeq" id="WP_071611767.1">
    <property type="nucleotide sequence ID" value="NZ_CP015756.1"/>
</dbReference>
<evidence type="ECO:0000259" key="8">
    <source>
        <dbReference type="Pfam" id="PF18955"/>
    </source>
</evidence>
<dbReference type="Pfam" id="PF18955">
    <property type="entry name" value="DUF5698"/>
    <property type="match status" value="1"/>
</dbReference>
<accession>A0A1J0GDN6</accession>
<keyword evidence="5 6" id="KW-0472">Membrane</keyword>
<dbReference type="Proteomes" id="UP000182569">
    <property type="component" value="Chromosome"/>
</dbReference>
<dbReference type="GO" id="GO:0005886">
    <property type="term" value="C:plasma membrane"/>
    <property type="evidence" value="ECO:0007669"/>
    <property type="project" value="UniProtKB-SubCell"/>
</dbReference>
<dbReference type="GeneID" id="83591815"/>
<keyword evidence="4 6" id="KW-1133">Transmembrane helix</keyword>
<dbReference type="STRING" id="1552.A7L45_05035"/>
<dbReference type="EMBL" id="CP015756">
    <property type="protein sequence ID" value="APC39474.1"/>
    <property type="molecule type" value="Genomic_DNA"/>
</dbReference>
<organism evidence="9 10">
    <name type="scientific">Clostridium estertheticum subsp. estertheticum</name>
    <dbReference type="NCBI Taxonomy" id="1552"/>
    <lineage>
        <taxon>Bacteria</taxon>
        <taxon>Bacillati</taxon>
        <taxon>Bacillota</taxon>
        <taxon>Clostridia</taxon>
        <taxon>Eubacteriales</taxon>
        <taxon>Clostridiaceae</taxon>
        <taxon>Clostridium</taxon>
    </lineage>
</organism>
<dbReference type="HAMAP" id="MF_01515">
    <property type="entry name" value="UPF0316"/>
    <property type="match status" value="1"/>
</dbReference>
<reference evidence="10" key="1">
    <citation type="journal article" date="2016" name="Front. Microbiol.">
        <title>Complete Genome Sequence of Clostridium estertheticum DSM 8809, a Microbe Identified in Spoiled Vacuum Packed Beef.</title>
        <authorList>
            <person name="Yu Z."/>
            <person name="Gunn L."/>
            <person name="Brennan E."/>
            <person name="Reid R."/>
            <person name="Wall P.G."/>
            <person name="Gaora O.P."/>
            <person name="Hurley D."/>
            <person name="Bolton D."/>
            <person name="Fanning S."/>
        </authorList>
    </citation>
    <scope>NUCLEOTIDE SEQUENCE [LARGE SCALE GENOMIC DNA]</scope>
    <source>
        <strain evidence="10">DSM 8809</strain>
    </source>
</reference>
<dbReference type="OrthoDB" id="48231at2"/>
<sequence length="169" mass="18835">MLGFIIIFFAKIVEVSLTTIRIVLITRGEKFYGSIIGFFEVIIWLYIIGTMLVGINEAPLKMITYASGFACGNYIGCILEEKLALGLITINAIVSVKDGYTLAELLRKENVGVTIVDAEGLKEEKKMLILHVKRKRKCELIKLISDSHINAVISLMDTKTIYGGYGIRK</sequence>
<evidence type="ECO:0000313" key="9">
    <source>
        <dbReference type="EMBL" id="APC39474.1"/>
    </source>
</evidence>
<dbReference type="AlphaFoldDB" id="A0A1J0GDN6"/>
<evidence type="ECO:0000256" key="4">
    <source>
        <dbReference type="ARBA" id="ARBA00022989"/>
    </source>
</evidence>
<comment type="similarity">
    <text evidence="6">Belongs to the UPF0316 family.</text>
</comment>
<protein>
    <recommendedName>
        <fullName evidence="6">UPF0316 protein A7L45_05035</fullName>
    </recommendedName>
</protein>
<dbReference type="InterPro" id="IPR044035">
    <property type="entry name" value="DUF5698"/>
</dbReference>
<evidence type="ECO:0000256" key="1">
    <source>
        <dbReference type="ARBA" id="ARBA00004651"/>
    </source>
</evidence>
<evidence type="ECO:0000256" key="6">
    <source>
        <dbReference type="HAMAP-Rule" id="MF_01515"/>
    </source>
</evidence>
<feature type="domain" description="DUF2179" evidence="7">
    <location>
        <begin position="112"/>
        <end position="163"/>
    </location>
</feature>
<keyword evidence="3 6" id="KW-0812">Transmembrane</keyword>
<evidence type="ECO:0000256" key="2">
    <source>
        <dbReference type="ARBA" id="ARBA00022475"/>
    </source>
</evidence>
<dbReference type="PANTHER" id="PTHR40060">
    <property type="entry name" value="UPF0316 PROTEIN YEBE"/>
    <property type="match status" value="1"/>
</dbReference>
<dbReference type="InterPro" id="IPR022930">
    <property type="entry name" value="UPF0316"/>
</dbReference>
<dbReference type="CDD" id="cd16381">
    <property type="entry name" value="YitT_C_like_1"/>
    <property type="match status" value="1"/>
</dbReference>
<evidence type="ECO:0000259" key="7">
    <source>
        <dbReference type="Pfam" id="PF10035"/>
    </source>
</evidence>
<proteinExistence type="inferred from homology"/>
<evidence type="ECO:0000313" key="10">
    <source>
        <dbReference type="Proteomes" id="UP000182569"/>
    </source>
</evidence>
<gene>
    <name evidence="9" type="ORF">A7L45_05035</name>
</gene>
<feature type="transmembrane region" description="Helical" evidence="6">
    <location>
        <begin position="6"/>
        <end position="24"/>
    </location>
</feature>
<evidence type="ECO:0000256" key="5">
    <source>
        <dbReference type="ARBA" id="ARBA00023136"/>
    </source>
</evidence>
<feature type="domain" description="DUF5698" evidence="8">
    <location>
        <begin position="19"/>
        <end position="76"/>
    </location>
</feature>
<keyword evidence="10" id="KW-1185">Reference proteome</keyword>
<comment type="subcellular location">
    <subcellularLocation>
        <location evidence="1 6">Cell membrane</location>
        <topology evidence="1 6">Multi-pass membrane protein</topology>
    </subcellularLocation>
</comment>